<feature type="chain" id="PRO_5017219332" evidence="1">
    <location>
        <begin position="22"/>
        <end position="134"/>
    </location>
</feature>
<protein>
    <submittedName>
        <fullName evidence="2">Uncharacterized protein</fullName>
    </submittedName>
</protein>
<accession>A0A3A8ERA4</accession>
<keyword evidence="1" id="KW-0732">Signal</keyword>
<proteinExistence type="predicted"/>
<dbReference type="Proteomes" id="UP000280405">
    <property type="component" value="Unassembled WGS sequence"/>
</dbReference>
<keyword evidence="3" id="KW-1185">Reference proteome</keyword>
<evidence type="ECO:0000256" key="1">
    <source>
        <dbReference type="SAM" id="SignalP"/>
    </source>
</evidence>
<dbReference type="OrthoDB" id="6690783at2"/>
<evidence type="ECO:0000313" key="2">
    <source>
        <dbReference type="EMBL" id="RKG37085.1"/>
    </source>
</evidence>
<organism evidence="2 3">
    <name type="scientific">Acinetobacter rongchengensis</name>
    <dbReference type="NCBI Taxonomy" id="2419601"/>
    <lineage>
        <taxon>Bacteria</taxon>
        <taxon>Pseudomonadati</taxon>
        <taxon>Pseudomonadota</taxon>
        <taxon>Gammaproteobacteria</taxon>
        <taxon>Moraxellales</taxon>
        <taxon>Moraxellaceae</taxon>
        <taxon>Acinetobacter</taxon>
    </lineage>
</organism>
<reference evidence="2 3" key="1">
    <citation type="submission" date="2018-09" db="EMBL/GenBank/DDBJ databases">
        <title>The draft genome of Acinetobacter spp. strains.</title>
        <authorList>
            <person name="Qin J."/>
            <person name="Feng Y."/>
            <person name="Zong Z."/>
        </authorList>
    </citation>
    <scope>NUCLEOTIDE SEQUENCE [LARGE SCALE GENOMIC DNA]</scope>
    <source>
        <strain evidence="2 3">WCHAc060115</strain>
    </source>
</reference>
<gene>
    <name evidence="2" type="ORF">D7V20_12380</name>
</gene>
<dbReference type="EMBL" id="RAXT01000028">
    <property type="protein sequence ID" value="RKG37085.1"/>
    <property type="molecule type" value="Genomic_DNA"/>
</dbReference>
<sequence>MKLLKLTTVVFVATLSMQTFADPVQDQFKTLIAPQPTYAEFQKNFDTILGEIEDIAERGNRTQDKAELYPMCVAMQSAITALKNNQKFKADYDEDYKQFNTTFDETLANATHGLSDKEELCEEGKRYYFQNISI</sequence>
<feature type="signal peptide" evidence="1">
    <location>
        <begin position="1"/>
        <end position="21"/>
    </location>
</feature>
<comment type="caution">
    <text evidence="2">The sequence shown here is derived from an EMBL/GenBank/DDBJ whole genome shotgun (WGS) entry which is preliminary data.</text>
</comment>
<name>A0A3A8ERA4_9GAMM</name>
<evidence type="ECO:0000313" key="3">
    <source>
        <dbReference type="Proteomes" id="UP000280405"/>
    </source>
</evidence>
<dbReference type="AlphaFoldDB" id="A0A3A8ERA4"/>